<feature type="region of interest" description="Disordered" evidence="1">
    <location>
        <begin position="470"/>
        <end position="555"/>
    </location>
</feature>
<accession>A0A0F7UKE3</accession>
<evidence type="ECO:0000313" key="2">
    <source>
        <dbReference type="EMBL" id="CEL70564.1"/>
    </source>
</evidence>
<name>A0A0F7UKE3_NEOCL</name>
<feature type="region of interest" description="Disordered" evidence="1">
    <location>
        <begin position="395"/>
        <end position="430"/>
    </location>
</feature>
<feature type="compositionally biased region" description="Basic and acidic residues" evidence="1">
    <location>
        <begin position="536"/>
        <end position="550"/>
    </location>
</feature>
<evidence type="ECO:0000256" key="1">
    <source>
        <dbReference type="SAM" id="MobiDB-lite"/>
    </source>
</evidence>
<dbReference type="EMBL" id="LN714487">
    <property type="protein sequence ID" value="CEL70564.1"/>
    <property type="molecule type" value="Genomic_DNA"/>
</dbReference>
<proteinExistence type="predicted"/>
<protein>
    <submittedName>
        <fullName evidence="2">Uncharacterized protein</fullName>
    </submittedName>
</protein>
<feature type="compositionally biased region" description="Polar residues" evidence="1">
    <location>
        <begin position="276"/>
        <end position="303"/>
    </location>
</feature>
<organism evidence="2">
    <name type="scientific">Neospora caninum (strain Liverpool)</name>
    <dbReference type="NCBI Taxonomy" id="572307"/>
    <lineage>
        <taxon>Eukaryota</taxon>
        <taxon>Sar</taxon>
        <taxon>Alveolata</taxon>
        <taxon>Apicomplexa</taxon>
        <taxon>Conoidasida</taxon>
        <taxon>Coccidia</taxon>
        <taxon>Eucoccidiorida</taxon>
        <taxon>Eimeriorina</taxon>
        <taxon>Sarcocystidae</taxon>
        <taxon>Neospora</taxon>
    </lineage>
</organism>
<reference evidence="2" key="1">
    <citation type="journal article" date="2015" name="PLoS ONE">
        <title>Comprehensive Evaluation of Toxoplasma gondii VEG and Neospora caninum LIV Genomes with Tachyzoite Stage Transcriptome and Proteome Defines Novel Transcript Features.</title>
        <authorList>
            <person name="Ramaprasad A."/>
            <person name="Mourier T."/>
            <person name="Naeem R."/>
            <person name="Malas T.B."/>
            <person name="Moussa E."/>
            <person name="Panigrahi A."/>
            <person name="Vermont S.J."/>
            <person name="Otto T.D."/>
            <person name="Wastling J."/>
            <person name="Pain A."/>
        </authorList>
    </citation>
    <scope>NUCLEOTIDE SEQUENCE</scope>
    <source>
        <strain evidence="2">Liverpool</strain>
    </source>
</reference>
<feature type="region of interest" description="Disordered" evidence="1">
    <location>
        <begin position="584"/>
        <end position="603"/>
    </location>
</feature>
<feature type="region of interest" description="Disordered" evidence="1">
    <location>
        <begin position="50"/>
        <end position="105"/>
    </location>
</feature>
<feature type="compositionally biased region" description="Polar residues" evidence="1">
    <location>
        <begin position="234"/>
        <end position="243"/>
    </location>
</feature>
<sequence length="603" mass="64872">MPVEPAQAKRAFLHRDGFCLRLGGGVQALQIRMDRPHQPQRLILSVCLSPSSSRPSRLRQCRESENAGRPPRADPGGLSRSDAGSQAMERLDSPSPREKKTRGTHCAVSSRASLCPCCADAVSSAGSPARFHASCPSLVSDASLVLPASSLSRSPSSASSSRQPLFRRPRNRFSTDSGCRRPPSVPRYTDFAAPCSAPPLFIALPVHAMAPRQESGDTAAAVRETASNRGRGRGSSTANTVATLSVPGDRTKYASAHDDKQKAFQSHGLPLGQAAEDSSVSTKADANGGYTDSQIPATQSSTDDQGERLGNGCAVLGSKYPGFYEDDDDDTSMFIPSPGAAFLASRGPEIARGRGLLNPEMRFSLDNSPPIVLQKPRAKEQPKSRLKSLFNFSMKGTTDKRGNEPTRLGTEGNGDPHRAGSQSVGFRHFGTDDDAEDGYFGSFSRGLPRDRDALHTGLSMQSCISLSDDECNTSETKRSHRSVGRDHAQHSTTHGDTRSAHGSSKDHSKDPVSSTRSSAHGEQTERGGRPSKPRRKTDAHGRKEEGKQDADSEGECPCCCCCCCCCCCGSDAEEGRETIQVNRRDGSTYRRARRPSRRYASRR</sequence>
<gene>
    <name evidence="2" type="ORF">BN1204_062480</name>
</gene>
<feature type="region of interest" description="Disordered" evidence="1">
    <location>
        <begin position="149"/>
        <end position="182"/>
    </location>
</feature>
<feature type="compositionally biased region" description="Low complexity" evidence="1">
    <location>
        <begin position="149"/>
        <end position="162"/>
    </location>
</feature>
<feature type="compositionally biased region" description="Basic and acidic residues" evidence="1">
    <location>
        <begin position="249"/>
        <end position="262"/>
    </location>
</feature>
<feature type="compositionally biased region" description="Polar residues" evidence="1">
    <location>
        <begin position="511"/>
        <end position="521"/>
    </location>
</feature>
<dbReference type="AlphaFoldDB" id="A0A0F7UKE3"/>
<feature type="compositionally biased region" description="Basic residues" evidence="1">
    <location>
        <begin position="590"/>
        <end position="603"/>
    </location>
</feature>
<feature type="compositionally biased region" description="Basic and acidic residues" evidence="1">
    <location>
        <begin position="89"/>
        <end position="98"/>
    </location>
</feature>
<feature type="region of interest" description="Disordered" evidence="1">
    <location>
        <begin position="214"/>
        <end position="310"/>
    </location>
</feature>
<feature type="compositionally biased region" description="Basic and acidic residues" evidence="1">
    <location>
        <begin position="483"/>
        <end position="510"/>
    </location>
</feature>